<organism evidence="2 3">
    <name type="scientific">Ilex paraguariensis</name>
    <name type="common">yerba mate</name>
    <dbReference type="NCBI Taxonomy" id="185542"/>
    <lineage>
        <taxon>Eukaryota</taxon>
        <taxon>Viridiplantae</taxon>
        <taxon>Streptophyta</taxon>
        <taxon>Embryophyta</taxon>
        <taxon>Tracheophyta</taxon>
        <taxon>Spermatophyta</taxon>
        <taxon>Magnoliopsida</taxon>
        <taxon>eudicotyledons</taxon>
        <taxon>Gunneridae</taxon>
        <taxon>Pentapetalae</taxon>
        <taxon>asterids</taxon>
        <taxon>campanulids</taxon>
        <taxon>Aquifoliales</taxon>
        <taxon>Aquifoliaceae</taxon>
        <taxon>Ilex</taxon>
    </lineage>
</organism>
<feature type="transmembrane region" description="Helical" evidence="1">
    <location>
        <begin position="23"/>
        <end position="47"/>
    </location>
</feature>
<evidence type="ECO:0000313" key="3">
    <source>
        <dbReference type="Proteomes" id="UP001642360"/>
    </source>
</evidence>
<name>A0ABC8R633_9AQUA</name>
<evidence type="ECO:0000256" key="1">
    <source>
        <dbReference type="SAM" id="Phobius"/>
    </source>
</evidence>
<accession>A0ABC8R633</accession>
<keyword evidence="3" id="KW-1185">Reference proteome</keyword>
<sequence length="104" mass="12294">MEDFVFGILNIVTDYKIQSITCFFPFFLFLAPMILLRFFLIGIFSLYSLSFFQLYRPTSIGIRAQPQTQYRFPNSVEIALHFSITKPFRLALCIWFLIITLVYV</sequence>
<gene>
    <name evidence="2" type="ORF">ILEXP_LOCUS7609</name>
</gene>
<keyword evidence="1" id="KW-1133">Transmembrane helix</keyword>
<proteinExistence type="predicted"/>
<dbReference type="EMBL" id="CAUOFW020001022">
    <property type="protein sequence ID" value="CAK9140170.1"/>
    <property type="molecule type" value="Genomic_DNA"/>
</dbReference>
<reference evidence="2 3" key="1">
    <citation type="submission" date="2024-02" db="EMBL/GenBank/DDBJ databases">
        <authorList>
            <person name="Vignale AGUSTIN F."/>
            <person name="Sosa J E."/>
            <person name="Modenutti C."/>
        </authorList>
    </citation>
    <scope>NUCLEOTIDE SEQUENCE [LARGE SCALE GENOMIC DNA]</scope>
</reference>
<keyword evidence="1" id="KW-0472">Membrane</keyword>
<keyword evidence="1" id="KW-0812">Transmembrane</keyword>
<dbReference type="AlphaFoldDB" id="A0ABC8R633"/>
<evidence type="ECO:0000313" key="2">
    <source>
        <dbReference type="EMBL" id="CAK9140170.1"/>
    </source>
</evidence>
<comment type="caution">
    <text evidence="2">The sequence shown here is derived from an EMBL/GenBank/DDBJ whole genome shotgun (WGS) entry which is preliminary data.</text>
</comment>
<protein>
    <submittedName>
        <fullName evidence="2">Uncharacterized protein</fullName>
    </submittedName>
</protein>
<dbReference type="Proteomes" id="UP001642360">
    <property type="component" value="Unassembled WGS sequence"/>
</dbReference>